<dbReference type="EMBL" id="JAPEVB010000003">
    <property type="protein sequence ID" value="KAJ4392307.1"/>
    <property type="molecule type" value="Genomic_DNA"/>
</dbReference>
<reference evidence="4" key="1">
    <citation type="submission" date="2022-10" db="EMBL/GenBank/DDBJ databases">
        <title>Tapping the CABI collections for fungal endophytes: first genome assemblies for Collariella, Neodidymelliopsis, Ascochyta clinopodiicola, Didymella pomorum, Didymosphaeria variabile, Neocosmospora piperis and Neocucurbitaria cava.</title>
        <authorList>
            <person name="Hill R."/>
        </authorList>
    </citation>
    <scope>NUCLEOTIDE SEQUENCE</scope>
    <source>
        <strain evidence="4">IMI 355082</strain>
    </source>
</reference>
<dbReference type="AlphaFoldDB" id="A0A9W8YXJ7"/>
<sequence>MAPTLPDVTTLATLPEATLISVLDLLFEPSEDLHTLAIPTLRSITFATYPELIDTLRDQLLAIAQSVQSDSSARKPLLAILGSHPRLGAKKVESAQSAAEQAQLQSGAESEAEKLAALNREYEEKFPGLRYVVFVNGRSRDVIMEDMRRRIDRGDFAAEEKEAINAMADIAKDRAGKQEKESNDSTVGRGAAQAFTMPQTS</sequence>
<dbReference type="Proteomes" id="UP001140453">
    <property type="component" value="Unassembled WGS sequence"/>
</dbReference>
<dbReference type="OrthoDB" id="5398391at2759"/>
<dbReference type="PANTHER" id="PTHR37987:SF1">
    <property type="entry name" value="OXO-4-HYDROXY-4-CARBOXY-5-UREIDOIMIDAZOLINE DECARBOXYLASE DOMAIN-CONTAINING PROTEIN"/>
    <property type="match status" value="1"/>
</dbReference>
<gene>
    <name evidence="4" type="ORF">N0V93_005932</name>
</gene>
<keyword evidence="1" id="KW-0659">Purine metabolism</keyword>
<evidence type="ECO:0000259" key="3">
    <source>
        <dbReference type="Pfam" id="PF09349"/>
    </source>
</evidence>
<dbReference type="Gene3D" id="1.10.3330.10">
    <property type="entry name" value="Oxo-4-hydroxy-4-carboxy-5-ureidoimidazoline decarboxylase"/>
    <property type="match status" value="1"/>
</dbReference>
<dbReference type="InterPro" id="IPR018020">
    <property type="entry name" value="OHCU_decarboxylase"/>
</dbReference>
<dbReference type="Pfam" id="PF09349">
    <property type="entry name" value="OHCU_decarbox"/>
    <property type="match status" value="1"/>
</dbReference>
<feature type="region of interest" description="Disordered" evidence="2">
    <location>
        <begin position="170"/>
        <end position="201"/>
    </location>
</feature>
<feature type="domain" description="Oxo-4-hydroxy-4-carboxy-5-ureidoimidazoline decarboxylase" evidence="3">
    <location>
        <begin position="13"/>
        <end position="175"/>
    </location>
</feature>
<dbReference type="InterPro" id="IPR036778">
    <property type="entry name" value="OHCU_decarboxylase_sf"/>
</dbReference>
<accession>A0A9W8YXJ7</accession>
<dbReference type="GO" id="GO:0006144">
    <property type="term" value="P:purine nucleobase metabolic process"/>
    <property type="evidence" value="ECO:0007669"/>
    <property type="project" value="UniProtKB-KW"/>
</dbReference>
<name>A0A9W8YXJ7_9PEZI</name>
<feature type="compositionally biased region" description="Basic and acidic residues" evidence="2">
    <location>
        <begin position="170"/>
        <end position="183"/>
    </location>
</feature>
<keyword evidence="5" id="KW-1185">Reference proteome</keyword>
<dbReference type="SUPFAM" id="SSF158694">
    <property type="entry name" value="UraD-Like"/>
    <property type="match status" value="1"/>
</dbReference>
<protein>
    <recommendedName>
        <fullName evidence="3">Oxo-4-hydroxy-4-carboxy-5-ureidoimidazoline decarboxylase domain-containing protein</fullName>
    </recommendedName>
</protein>
<evidence type="ECO:0000313" key="4">
    <source>
        <dbReference type="EMBL" id="KAJ4392307.1"/>
    </source>
</evidence>
<evidence type="ECO:0000256" key="2">
    <source>
        <dbReference type="SAM" id="MobiDB-lite"/>
    </source>
</evidence>
<dbReference type="PANTHER" id="PTHR37987">
    <property type="entry name" value="CHROMOSOME 9, WHOLE GENOME SHOTGUN SEQUENCE"/>
    <property type="match status" value="1"/>
</dbReference>
<evidence type="ECO:0000313" key="5">
    <source>
        <dbReference type="Proteomes" id="UP001140453"/>
    </source>
</evidence>
<proteinExistence type="predicted"/>
<evidence type="ECO:0000256" key="1">
    <source>
        <dbReference type="ARBA" id="ARBA00022631"/>
    </source>
</evidence>
<organism evidence="4 5">
    <name type="scientific">Gnomoniopsis smithogilvyi</name>
    <dbReference type="NCBI Taxonomy" id="1191159"/>
    <lineage>
        <taxon>Eukaryota</taxon>
        <taxon>Fungi</taxon>
        <taxon>Dikarya</taxon>
        <taxon>Ascomycota</taxon>
        <taxon>Pezizomycotina</taxon>
        <taxon>Sordariomycetes</taxon>
        <taxon>Sordariomycetidae</taxon>
        <taxon>Diaporthales</taxon>
        <taxon>Gnomoniaceae</taxon>
        <taxon>Gnomoniopsis</taxon>
    </lineage>
</organism>
<comment type="caution">
    <text evidence="4">The sequence shown here is derived from an EMBL/GenBank/DDBJ whole genome shotgun (WGS) entry which is preliminary data.</text>
</comment>